<feature type="domain" description="Amidase" evidence="2">
    <location>
        <begin position="201"/>
        <end position="361"/>
    </location>
</feature>
<proteinExistence type="predicted"/>
<dbReference type="EMBL" id="VYYT01000339">
    <property type="protein sequence ID" value="KAK2741254.1"/>
    <property type="molecule type" value="Genomic_DNA"/>
</dbReference>
<dbReference type="SUPFAM" id="SSF75304">
    <property type="entry name" value="Amidase signature (AS) enzymes"/>
    <property type="match status" value="1"/>
</dbReference>
<dbReference type="Proteomes" id="UP001281614">
    <property type="component" value="Unassembled WGS sequence"/>
</dbReference>
<reference evidence="3" key="1">
    <citation type="submission" date="2023-02" db="EMBL/GenBank/DDBJ databases">
        <title>Colletotrichum kahawae CIFC_Que2 genome sequencing and assembly.</title>
        <authorList>
            <person name="Baroncelli R."/>
        </authorList>
    </citation>
    <scope>NUCLEOTIDE SEQUENCE</scope>
    <source>
        <strain evidence="3">CIFC_Que2</strain>
    </source>
</reference>
<dbReference type="AlphaFoldDB" id="A0AAD9Y5P6"/>
<feature type="chain" id="PRO_5041926485" evidence="1">
    <location>
        <begin position="18"/>
        <end position="1014"/>
    </location>
</feature>
<gene>
    <name evidence="3" type="ORF">CKAH01_18523</name>
</gene>
<evidence type="ECO:0000256" key="1">
    <source>
        <dbReference type="SAM" id="SignalP"/>
    </source>
</evidence>
<protein>
    <submittedName>
        <fullName evidence="3">Glutamyl-tRNA amidotransferase</fullName>
    </submittedName>
</protein>
<comment type="caution">
    <text evidence="3">The sequence shown here is derived from an EMBL/GenBank/DDBJ whole genome shotgun (WGS) entry which is preliminary data.</text>
</comment>
<dbReference type="InterPro" id="IPR023631">
    <property type="entry name" value="Amidase_dom"/>
</dbReference>
<evidence type="ECO:0000313" key="3">
    <source>
        <dbReference type="EMBL" id="KAK2741254.1"/>
    </source>
</evidence>
<dbReference type="PANTHER" id="PTHR37285">
    <property type="entry name" value="SPORE WALL MATURATION PROTEIN DIT1"/>
    <property type="match status" value="1"/>
</dbReference>
<feature type="signal peptide" evidence="1">
    <location>
        <begin position="1"/>
        <end position="17"/>
    </location>
</feature>
<evidence type="ECO:0000313" key="4">
    <source>
        <dbReference type="Proteomes" id="UP001281614"/>
    </source>
</evidence>
<keyword evidence="1" id="KW-0732">Signal</keyword>
<dbReference type="Gene3D" id="3.90.1300.10">
    <property type="entry name" value="Amidase signature (AS) domain"/>
    <property type="match status" value="1"/>
</dbReference>
<dbReference type="PANTHER" id="PTHR37285:SF5">
    <property type="entry name" value="SPORE WALL MATURATION PROTEIN DIT1"/>
    <property type="match status" value="1"/>
</dbReference>
<organism evidence="3 4">
    <name type="scientific">Colletotrichum kahawae</name>
    <name type="common">Coffee berry disease fungus</name>
    <dbReference type="NCBI Taxonomy" id="34407"/>
    <lineage>
        <taxon>Eukaryota</taxon>
        <taxon>Fungi</taxon>
        <taxon>Dikarya</taxon>
        <taxon>Ascomycota</taxon>
        <taxon>Pezizomycotina</taxon>
        <taxon>Sordariomycetes</taxon>
        <taxon>Hypocreomycetidae</taxon>
        <taxon>Glomerellales</taxon>
        <taxon>Glomerellaceae</taxon>
        <taxon>Colletotrichum</taxon>
        <taxon>Colletotrichum gloeosporioides species complex</taxon>
    </lineage>
</organism>
<accession>A0AAD9Y5P6</accession>
<dbReference type="Pfam" id="PF05141">
    <property type="entry name" value="DIT1_PvcA"/>
    <property type="match status" value="1"/>
</dbReference>
<keyword evidence="4" id="KW-1185">Reference proteome</keyword>
<dbReference type="InterPro" id="IPR007817">
    <property type="entry name" value="Isocyanide_synthase_DIT1"/>
</dbReference>
<dbReference type="InterPro" id="IPR036928">
    <property type="entry name" value="AS_sf"/>
</dbReference>
<sequence>MFLRLLFFVILVTLGHGAGSSLQLAGTTAFLGGNTYWIEPQAIGNLPKDIVAKTFHHHTDAVGGFIPLSVVHSANLTVGALEHEFARFRAQDDVWNQEFSSVIYSQITDGGEDKGVSVKQEDGLTIVIDQLNNEAQRIPEGPYFLSLEGTVHRVFRVYPDSQAAFSETIYTDVHGNHSVLPAGVPGGGLAIAVPSRLYSKATPEKPLAGVRLGVKDIYDIAGIKTGNGNRAWYNLYPPANQTAPAVQSLIDAGAVIIGKVKTAQFANGEFANADWIDYHSPFNPRGDGHQDPNFSSAGAGASIASYEWLDIALGSDTGGSIRGPARVQGLCGLRPSHGAAILDHTLPLAPEFDTAGLIARDPALLQEASAHLYGVSVYSSSEFPKSLLVESYPDGLSHETTAALDRFLDGLRDFLGTQTITQFNITKVWQESRPPAAPETLNGLLNTTYATLISRRQTELVRDPFYADYGRLHGGRLPFVNPVPLARWTYGDGLPDSAADEAVRNMTVFKDWVQDVVLKTDNRTCSSSVMAYASPPVTQYRNVYRSPPTIPFGFATSYLSVFAGVPDLVIPVGQTPYNSSITKHVENLPVTVNLIAAADCENMLLSLTTGLAAAGLLAPATILAAMVSLSQPEVESILAALRQFSQYEAQPATGERPAYETVVAARLREFEEAGEPISLLLPAFPWKNPNTDKVLGPSPDLGEELGLARLNHLCKEVGKIYPRGARLILVADGPVYNDLLGIPDADYFDYGVQLRELARREGFSHIRFVRLVDVLGLGNGDAMSKDEHLAMADTCRREMEQRFLGPGLSVQGEVRAHPDTALTYQKYVRSAREELRWGPGVEPDIVSDAAKYASETERIAERMTQRLLACERALEHKFPRVIRLSIHRSTGKSEISIPLIPQPGGFGLTPWHSTLLVTADGEFRTELSKDLKDTRRYEIIERDRKPYFVREKHSDFDWPSHVTIHHRYGGLIVLENTSEVESDKLLTRELELKLANLVLRPGGVEVRGFKASHT</sequence>
<name>A0AAD9Y5P6_COLKA</name>
<dbReference type="Pfam" id="PF01425">
    <property type="entry name" value="Amidase"/>
    <property type="match status" value="1"/>
</dbReference>
<evidence type="ECO:0000259" key="2">
    <source>
        <dbReference type="Pfam" id="PF01425"/>
    </source>
</evidence>